<evidence type="ECO:0000256" key="2">
    <source>
        <dbReference type="ARBA" id="ARBA00022857"/>
    </source>
</evidence>
<evidence type="ECO:0000313" key="5">
    <source>
        <dbReference type="EMBL" id="EGS17070.1"/>
    </source>
</evidence>
<evidence type="ECO:0000313" key="6">
    <source>
        <dbReference type="Proteomes" id="UP000008066"/>
    </source>
</evidence>
<dbReference type="OrthoDB" id="1720422at2759"/>
<dbReference type="AlphaFoldDB" id="G0SI00"/>
<keyword evidence="2" id="KW-0521">NADP</keyword>
<dbReference type="HOGENOM" id="CLU_023205_2_0_1"/>
<gene>
    <name evidence="5" type="ORF">CTHT_0073980</name>
</gene>
<sequence>MSNQSVVPTAYEPKNMKFRYLGNTGLQVSLFSLGGWLTYGGTQKGDIVKECLKTAWEHGIQTFDTAEIYSNGACEIEMGRALKELGWPRDEYVLTTKIFFGTGRKEPNTRGLSRKHIVEGLKSSLQRLQTPYVDIVFAHRPDPATPMLEIVEAFTQVIRNLNLAYYWGTSEWSAAQITEAIQLAEKHNLIAPVVEQPQYNAFHRERFEVEYAPLFKQYGYGTTIWSPLASGLLTGKYNDGIPEGSRFATNKAFFENTIKELQTPQGQAKIEKVRKLTKIAEKLGASVTHLALAWAAKNPNVSTVILGATKPEQIVDNLKALELLDKLTPEVLAEIEEVLDNKPKPVNTFGRDR</sequence>
<dbReference type="InterPro" id="IPR036812">
    <property type="entry name" value="NAD(P)_OxRdtase_dom_sf"/>
</dbReference>
<keyword evidence="3" id="KW-0560">Oxidoreductase</keyword>
<dbReference type="InterPro" id="IPR023210">
    <property type="entry name" value="NADP_OxRdtase_dom"/>
</dbReference>
<dbReference type="PANTHER" id="PTHR43150">
    <property type="entry name" value="HYPERKINETIC, ISOFORM M"/>
    <property type="match status" value="1"/>
</dbReference>
<dbReference type="CDD" id="cd19143">
    <property type="entry name" value="AKR_AKR6C1_2"/>
    <property type="match status" value="1"/>
</dbReference>
<dbReference type="RefSeq" id="XP_006697652.1">
    <property type="nucleotide sequence ID" value="XM_006697589.1"/>
</dbReference>
<dbReference type="EMBL" id="GL988048">
    <property type="protein sequence ID" value="EGS17070.1"/>
    <property type="molecule type" value="Genomic_DNA"/>
</dbReference>
<dbReference type="InterPro" id="IPR005399">
    <property type="entry name" value="K_chnl_volt-dep_bsu_KCNAB-rel"/>
</dbReference>
<dbReference type="GeneID" id="18261436"/>
<evidence type="ECO:0000256" key="1">
    <source>
        <dbReference type="ARBA" id="ARBA00006515"/>
    </source>
</evidence>
<dbReference type="SUPFAM" id="SSF51430">
    <property type="entry name" value="NAD(P)-linked oxidoreductase"/>
    <property type="match status" value="1"/>
</dbReference>
<comment type="similarity">
    <text evidence="1">Belongs to the shaker potassium channel beta subunit family.</text>
</comment>
<organism evidence="6">
    <name type="scientific">Chaetomium thermophilum (strain DSM 1495 / CBS 144.50 / IMI 039719)</name>
    <name type="common">Thermochaetoides thermophila</name>
    <dbReference type="NCBI Taxonomy" id="759272"/>
    <lineage>
        <taxon>Eukaryota</taxon>
        <taxon>Fungi</taxon>
        <taxon>Dikarya</taxon>
        <taxon>Ascomycota</taxon>
        <taxon>Pezizomycotina</taxon>
        <taxon>Sordariomycetes</taxon>
        <taxon>Sordariomycetidae</taxon>
        <taxon>Sordariales</taxon>
        <taxon>Chaetomiaceae</taxon>
        <taxon>Thermochaetoides</taxon>
    </lineage>
</organism>
<evidence type="ECO:0000256" key="3">
    <source>
        <dbReference type="ARBA" id="ARBA00023002"/>
    </source>
</evidence>
<accession>G0SI00</accession>
<dbReference type="STRING" id="759272.G0SI00"/>
<evidence type="ECO:0000259" key="4">
    <source>
        <dbReference type="Pfam" id="PF00248"/>
    </source>
</evidence>
<reference evidence="5 6" key="1">
    <citation type="journal article" date="2011" name="Cell">
        <title>Insight into structure and assembly of the nuclear pore complex by utilizing the genome of a eukaryotic thermophile.</title>
        <authorList>
            <person name="Amlacher S."/>
            <person name="Sarges P."/>
            <person name="Flemming D."/>
            <person name="van Noort V."/>
            <person name="Kunze R."/>
            <person name="Devos D.P."/>
            <person name="Arumugam M."/>
            <person name="Bork P."/>
            <person name="Hurt E."/>
        </authorList>
    </citation>
    <scope>NUCLEOTIDE SEQUENCE [LARGE SCALE GENOMIC DNA]</scope>
    <source>
        <strain evidence="6">DSM 1495 / CBS 144.50 / IMI 039719</strain>
    </source>
</reference>
<dbReference type="KEGG" id="cthr:CTHT_0073980"/>
<name>G0SI00_CHATD</name>
<dbReference type="PRINTS" id="PR01577">
    <property type="entry name" value="KCNABCHANNEL"/>
</dbReference>
<dbReference type="PANTHER" id="PTHR43150:SF2">
    <property type="entry name" value="HYPERKINETIC, ISOFORM M"/>
    <property type="match status" value="1"/>
</dbReference>
<dbReference type="OMA" id="YLPWSPL"/>
<dbReference type="Proteomes" id="UP000008066">
    <property type="component" value="Unassembled WGS sequence"/>
</dbReference>
<proteinExistence type="inferred from homology"/>
<dbReference type="Pfam" id="PF00248">
    <property type="entry name" value="Aldo_ket_red"/>
    <property type="match status" value="1"/>
</dbReference>
<dbReference type="eggNOG" id="KOG1575">
    <property type="taxonomic scope" value="Eukaryota"/>
</dbReference>
<keyword evidence="6" id="KW-1185">Reference proteome</keyword>
<protein>
    <recommendedName>
        <fullName evidence="4">NADP-dependent oxidoreductase domain-containing protein</fullName>
    </recommendedName>
</protein>
<dbReference type="Gene3D" id="3.20.20.100">
    <property type="entry name" value="NADP-dependent oxidoreductase domain"/>
    <property type="match status" value="1"/>
</dbReference>
<feature type="domain" description="NADP-dependent oxidoreductase" evidence="4">
    <location>
        <begin position="33"/>
        <end position="339"/>
    </location>
</feature>
<dbReference type="GO" id="GO:0016491">
    <property type="term" value="F:oxidoreductase activity"/>
    <property type="evidence" value="ECO:0007669"/>
    <property type="project" value="UniProtKB-KW"/>
</dbReference>